<dbReference type="Pfam" id="PF00041">
    <property type="entry name" value="fn3"/>
    <property type="match status" value="1"/>
</dbReference>
<keyword evidence="3" id="KW-1003">Cell membrane</keyword>
<dbReference type="SMART" id="SM00060">
    <property type="entry name" value="FN3"/>
    <property type="match status" value="1"/>
</dbReference>
<evidence type="ECO:0000256" key="14">
    <source>
        <dbReference type="ARBA" id="ARBA00023170"/>
    </source>
</evidence>
<evidence type="ECO:0000256" key="8">
    <source>
        <dbReference type="ARBA" id="ARBA00022777"/>
    </source>
</evidence>
<evidence type="ECO:0000256" key="11">
    <source>
        <dbReference type="ARBA" id="ARBA00023136"/>
    </source>
</evidence>
<gene>
    <name evidence="18" type="ORF">GLW30_08550</name>
</gene>
<evidence type="ECO:0000259" key="17">
    <source>
        <dbReference type="PROSITE" id="PS50853"/>
    </source>
</evidence>
<dbReference type="InterPro" id="IPR003961">
    <property type="entry name" value="FN3_dom"/>
</dbReference>
<dbReference type="CDD" id="cd00063">
    <property type="entry name" value="FN3"/>
    <property type="match status" value="1"/>
</dbReference>
<evidence type="ECO:0000256" key="12">
    <source>
        <dbReference type="ARBA" id="ARBA00023137"/>
    </source>
</evidence>
<dbReference type="InterPro" id="IPR013783">
    <property type="entry name" value="Ig-like_fold"/>
</dbReference>
<dbReference type="GO" id="GO:0005524">
    <property type="term" value="F:ATP binding"/>
    <property type="evidence" value="ECO:0007669"/>
    <property type="project" value="UniProtKB-KW"/>
</dbReference>
<sequence>MPTETFTSDSAFNVPNGVQSVEVTLEGGAGGDATFSSSFQDVIELEDGSDGGSVSGALSVSGGDTIYVRITAGGDSKSVDARDYGEDKGAIASGAGGASADIRLNGTSASDRVVVAAGGGGGAAVGANRRANNSAATRGGKGGADQGEDAPDAPLANGGAGGTQSSGGPPGGEDSTVVVEDFDSSFIRNLYMVTGAGGAGYYGGQTGGANKQDNQAGGGGGGSNYTGGLDSVSTNDRGDSTTASVSITYTAVPTLYGIGDSGTGVAQLNWSNTGAESYGVYRSTYDGGFNRIATVSGTSYNDNIGQGVRRYYRVSSIDGGTESLLSNTRSILTDLPAPTGLTVDAEKDDGADISWSASHLNGVTRVQIAEDDDGDWTTDQSVDPSVESATITGLLNGQLYGVRVAADTEDAFEVDQ</sequence>
<keyword evidence="10" id="KW-1133">Transmembrane helix</keyword>
<dbReference type="GO" id="GO:0004714">
    <property type="term" value="F:transmembrane receptor protein tyrosine kinase activity"/>
    <property type="evidence" value="ECO:0007669"/>
    <property type="project" value="UniProtKB-EC"/>
</dbReference>
<dbReference type="InterPro" id="IPR036116">
    <property type="entry name" value="FN3_sf"/>
</dbReference>
<proteinExistence type="predicted"/>
<feature type="compositionally biased region" description="Low complexity" evidence="16">
    <location>
        <begin position="125"/>
        <end position="138"/>
    </location>
</feature>
<evidence type="ECO:0000256" key="10">
    <source>
        <dbReference type="ARBA" id="ARBA00022989"/>
    </source>
</evidence>
<evidence type="ECO:0000256" key="2">
    <source>
        <dbReference type="ARBA" id="ARBA00011902"/>
    </source>
</evidence>
<dbReference type="EMBL" id="WMFC01000009">
    <property type="protein sequence ID" value="MYL67780.1"/>
    <property type="molecule type" value="Genomic_DNA"/>
</dbReference>
<protein>
    <recommendedName>
        <fullName evidence="2">receptor protein-tyrosine kinase</fullName>
        <ecNumber evidence="2">2.7.10.1</ecNumber>
    </recommendedName>
</protein>
<evidence type="ECO:0000256" key="6">
    <source>
        <dbReference type="ARBA" id="ARBA00022729"/>
    </source>
</evidence>
<evidence type="ECO:0000256" key="15">
    <source>
        <dbReference type="ARBA" id="ARBA00023180"/>
    </source>
</evidence>
<evidence type="ECO:0000256" key="3">
    <source>
        <dbReference type="ARBA" id="ARBA00022475"/>
    </source>
</evidence>
<feature type="region of interest" description="Disordered" evidence="16">
    <location>
        <begin position="212"/>
        <end position="238"/>
    </location>
</feature>
<keyword evidence="13" id="KW-1015">Disulfide bond</keyword>
<dbReference type="PROSITE" id="PS50853">
    <property type="entry name" value="FN3"/>
    <property type="match status" value="1"/>
</dbReference>
<keyword evidence="5" id="KW-0812">Transmembrane</keyword>
<evidence type="ECO:0000256" key="7">
    <source>
        <dbReference type="ARBA" id="ARBA00022741"/>
    </source>
</evidence>
<evidence type="ECO:0000256" key="16">
    <source>
        <dbReference type="SAM" id="MobiDB-lite"/>
    </source>
</evidence>
<feature type="compositionally biased region" description="Gly residues" evidence="16">
    <location>
        <begin position="216"/>
        <end position="225"/>
    </location>
</feature>
<keyword evidence="9" id="KW-0067">ATP-binding</keyword>
<dbReference type="EC" id="2.7.10.1" evidence="2"/>
<keyword evidence="7" id="KW-0547">Nucleotide-binding</keyword>
<keyword evidence="14" id="KW-0675">Receptor</keyword>
<evidence type="ECO:0000256" key="4">
    <source>
        <dbReference type="ARBA" id="ARBA00022679"/>
    </source>
</evidence>
<dbReference type="Gene3D" id="2.60.40.10">
    <property type="entry name" value="Immunoglobulins"/>
    <property type="match status" value="2"/>
</dbReference>
<feature type="domain" description="Fibronectin type-III" evidence="17">
    <location>
        <begin position="337"/>
        <end position="416"/>
    </location>
</feature>
<keyword evidence="11" id="KW-0472">Membrane</keyword>
<keyword evidence="4" id="KW-0808">Transferase</keyword>
<dbReference type="AlphaFoldDB" id="A0A6B1IKF8"/>
<feature type="region of interest" description="Disordered" evidence="16">
    <location>
        <begin position="121"/>
        <end position="177"/>
    </location>
</feature>
<name>A0A6B1IKF8_9EURY</name>
<comment type="subcellular location">
    <subcellularLocation>
        <location evidence="1">Cell membrane</location>
        <topology evidence="1">Single-pass type I membrane protein</topology>
    </subcellularLocation>
</comment>
<dbReference type="GO" id="GO:0005886">
    <property type="term" value="C:plasma membrane"/>
    <property type="evidence" value="ECO:0007669"/>
    <property type="project" value="UniProtKB-SubCell"/>
</dbReference>
<feature type="compositionally biased region" description="Gly residues" evidence="16">
    <location>
        <begin position="158"/>
        <end position="171"/>
    </location>
</feature>
<evidence type="ECO:0000256" key="13">
    <source>
        <dbReference type="ARBA" id="ARBA00023157"/>
    </source>
</evidence>
<keyword evidence="15" id="KW-0325">Glycoprotein</keyword>
<evidence type="ECO:0000256" key="5">
    <source>
        <dbReference type="ARBA" id="ARBA00022692"/>
    </source>
</evidence>
<dbReference type="RefSeq" id="WP_159358501.1">
    <property type="nucleotide sequence ID" value="NZ_WMFC01000009.1"/>
</dbReference>
<dbReference type="InterPro" id="IPR055163">
    <property type="entry name" value="ALK/LTK-like_GRD"/>
</dbReference>
<reference evidence="18 19" key="1">
    <citation type="submission" date="2019-11" db="EMBL/GenBank/DDBJ databases">
        <title>Genome sequences of 17 halophilic strains isolated from different environments.</title>
        <authorList>
            <person name="Furrow R.E."/>
        </authorList>
    </citation>
    <scope>NUCLEOTIDE SEQUENCE [LARGE SCALE GENOMIC DNA]</scope>
    <source>
        <strain evidence="18 19">22502_06_Cabo</strain>
    </source>
</reference>
<keyword evidence="6" id="KW-0732">Signal</keyword>
<organism evidence="18 19">
    <name type="scientific">Halorubrum distributum</name>
    <dbReference type="NCBI Taxonomy" id="29283"/>
    <lineage>
        <taxon>Archaea</taxon>
        <taxon>Methanobacteriati</taxon>
        <taxon>Methanobacteriota</taxon>
        <taxon>Stenosarchaea group</taxon>
        <taxon>Halobacteria</taxon>
        <taxon>Halobacteriales</taxon>
        <taxon>Haloferacaceae</taxon>
        <taxon>Halorubrum</taxon>
        <taxon>Halorubrum distributum group</taxon>
    </lineage>
</organism>
<accession>A0A6B1IKF8</accession>
<keyword evidence="8" id="KW-0418">Kinase</keyword>
<evidence type="ECO:0000256" key="1">
    <source>
        <dbReference type="ARBA" id="ARBA00004251"/>
    </source>
</evidence>
<dbReference type="SUPFAM" id="SSF49265">
    <property type="entry name" value="Fibronectin type III"/>
    <property type="match status" value="1"/>
</dbReference>
<evidence type="ECO:0000256" key="9">
    <source>
        <dbReference type="ARBA" id="ARBA00022840"/>
    </source>
</evidence>
<dbReference type="Proteomes" id="UP000452321">
    <property type="component" value="Unassembled WGS sequence"/>
</dbReference>
<evidence type="ECO:0000313" key="18">
    <source>
        <dbReference type="EMBL" id="MYL67780.1"/>
    </source>
</evidence>
<evidence type="ECO:0000313" key="19">
    <source>
        <dbReference type="Proteomes" id="UP000452321"/>
    </source>
</evidence>
<comment type="caution">
    <text evidence="18">The sequence shown here is derived from an EMBL/GenBank/DDBJ whole genome shotgun (WGS) entry which is preliminary data.</text>
</comment>
<keyword evidence="12" id="KW-0829">Tyrosine-protein kinase</keyword>
<dbReference type="Pfam" id="PF12810">
    <property type="entry name" value="ALK_LTK_GRD"/>
    <property type="match status" value="1"/>
</dbReference>